<proteinExistence type="predicted"/>
<evidence type="ECO:0000313" key="2">
    <source>
        <dbReference type="Proteomes" id="UP000188354"/>
    </source>
</evidence>
<accession>A0A4P1QP98</accession>
<dbReference type="AlphaFoldDB" id="A0A4P1QP98"/>
<dbReference type="EMBL" id="KV862246">
    <property type="protein sequence ID" value="OIV89754.1"/>
    <property type="molecule type" value="Genomic_DNA"/>
</dbReference>
<protein>
    <submittedName>
        <fullName evidence="1">Uncharacterized protein</fullName>
    </submittedName>
</protein>
<dbReference type="Gramene" id="OIV89754">
    <property type="protein sequence ID" value="OIV89754"/>
    <property type="gene ID" value="TanjilG_02886"/>
</dbReference>
<dbReference type="Proteomes" id="UP000188354">
    <property type="component" value="Unassembled WGS sequence"/>
</dbReference>
<name>A0A4P1QP98_LUPAN</name>
<evidence type="ECO:0000313" key="1">
    <source>
        <dbReference type="EMBL" id="OIV89754.1"/>
    </source>
</evidence>
<sequence>MLILFEALEVDYVLCEDSPVDTDIRATPFHDDTPIVTPLCDGTKKANEEAKKKYEKDNKTIWGYLLTHMANNLFDFFINQKSTKVIWETLVKHYNDDGVGKKKYVVGELVAF</sequence>
<gene>
    <name evidence="1" type="ORF">TanjilG_02886</name>
</gene>
<keyword evidence="2" id="KW-1185">Reference proteome</keyword>
<organism evidence="1 2">
    <name type="scientific">Lupinus angustifolius</name>
    <name type="common">Narrow-leaved blue lupine</name>
    <dbReference type="NCBI Taxonomy" id="3871"/>
    <lineage>
        <taxon>Eukaryota</taxon>
        <taxon>Viridiplantae</taxon>
        <taxon>Streptophyta</taxon>
        <taxon>Embryophyta</taxon>
        <taxon>Tracheophyta</taxon>
        <taxon>Spermatophyta</taxon>
        <taxon>Magnoliopsida</taxon>
        <taxon>eudicotyledons</taxon>
        <taxon>Gunneridae</taxon>
        <taxon>Pentapetalae</taxon>
        <taxon>rosids</taxon>
        <taxon>fabids</taxon>
        <taxon>Fabales</taxon>
        <taxon>Fabaceae</taxon>
        <taxon>Papilionoideae</taxon>
        <taxon>50 kb inversion clade</taxon>
        <taxon>genistoids sensu lato</taxon>
        <taxon>core genistoids</taxon>
        <taxon>Genisteae</taxon>
        <taxon>Lupinus</taxon>
    </lineage>
</organism>
<reference evidence="1 2" key="1">
    <citation type="journal article" date="2017" name="Plant Biotechnol. J.">
        <title>A comprehensive draft genome sequence for lupin (Lupinus angustifolius), an emerging health food: insights into plant-microbe interactions and legume evolution.</title>
        <authorList>
            <person name="Hane J.K."/>
            <person name="Ming Y."/>
            <person name="Kamphuis L.G."/>
            <person name="Nelson M.N."/>
            <person name="Garg G."/>
            <person name="Atkins C.A."/>
            <person name="Bayer P.E."/>
            <person name="Bravo A."/>
            <person name="Bringans S."/>
            <person name="Cannon S."/>
            <person name="Edwards D."/>
            <person name="Foley R."/>
            <person name="Gao L.L."/>
            <person name="Harrison M.J."/>
            <person name="Huang W."/>
            <person name="Hurgobin B."/>
            <person name="Li S."/>
            <person name="Liu C.W."/>
            <person name="McGrath A."/>
            <person name="Morahan G."/>
            <person name="Murray J."/>
            <person name="Weller J."/>
            <person name="Jian J."/>
            <person name="Singh K.B."/>
        </authorList>
    </citation>
    <scope>NUCLEOTIDE SEQUENCE [LARGE SCALE GENOMIC DNA]</scope>
    <source>
        <strain evidence="2">cv. Tanjil</strain>
        <tissue evidence="1">Whole plant</tissue>
    </source>
</reference>